<evidence type="ECO:0000313" key="3">
    <source>
        <dbReference type="Proteomes" id="UP001221898"/>
    </source>
</evidence>
<comment type="caution">
    <text evidence="2">The sequence shown here is derived from an EMBL/GenBank/DDBJ whole genome shotgun (WGS) entry which is preliminary data.</text>
</comment>
<feature type="compositionally biased region" description="Basic and acidic residues" evidence="1">
    <location>
        <begin position="136"/>
        <end position="157"/>
    </location>
</feature>
<gene>
    <name evidence="2" type="ORF">AAFF_G00385930</name>
</gene>
<organism evidence="2 3">
    <name type="scientific">Aldrovandia affinis</name>
    <dbReference type="NCBI Taxonomy" id="143900"/>
    <lineage>
        <taxon>Eukaryota</taxon>
        <taxon>Metazoa</taxon>
        <taxon>Chordata</taxon>
        <taxon>Craniata</taxon>
        <taxon>Vertebrata</taxon>
        <taxon>Euteleostomi</taxon>
        <taxon>Actinopterygii</taxon>
        <taxon>Neopterygii</taxon>
        <taxon>Teleostei</taxon>
        <taxon>Notacanthiformes</taxon>
        <taxon>Halosauridae</taxon>
        <taxon>Aldrovandia</taxon>
    </lineage>
</organism>
<feature type="region of interest" description="Disordered" evidence="1">
    <location>
        <begin position="134"/>
        <end position="309"/>
    </location>
</feature>
<feature type="compositionally biased region" description="Basic and acidic residues" evidence="1">
    <location>
        <begin position="279"/>
        <end position="294"/>
    </location>
</feature>
<protein>
    <submittedName>
        <fullName evidence="2">Uncharacterized protein</fullName>
    </submittedName>
</protein>
<accession>A0AAD7SFI6</accession>
<sequence length="309" mass="33106">MPFLLMRRTGPQAYTSLHIQRFEFNSEEFLSVLRSLGELGRINRLGTLLNANGRAKKRRADKRAIVGAAASGQWRGQGSVLPFNPTVDKRQRSHLSCAAPQNFSKSRLPSLQLGPATIGQTEGGPIMNFIKTLTKGSKEPEGASKPEKDHKSLKMEKSPPAAGATAPPTDPKEQDPKDSTSTFSKIFRQKSLKDTQPAATNTAQEVDPAASSKANKVAPPAEAAESKVKAPVKNSKDSKGAPKETASDPSASKQKDSAFSRLFRPKVDPSKANTLEAAAKPDKAAKQEGKKGDKTSLSSCFKCAGPKKQ</sequence>
<dbReference type="EMBL" id="JAINUG010000071">
    <property type="protein sequence ID" value="KAJ8401362.1"/>
    <property type="molecule type" value="Genomic_DNA"/>
</dbReference>
<keyword evidence="3" id="KW-1185">Reference proteome</keyword>
<reference evidence="2" key="1">
    <citation type="journal article" date="2023" name="Science">
        <title>Genome structures resolve the early diversification of teleost fishes.</title>
        <authorList>
            <person name="Parey E."/>
            <person name="Louis A."/>
            <person name="Montfort J."/>
            <person name="Bouchez O."/>
            <person name="Roques C."/>
            <person name="Iampietro C."/>
            <person name="Lluch J."/>
            <person name="Castinel A."/>
            <person name="Donnadieu C."/>
            <person name="Desvignes T."/>
            <person name="Floi Bucao C."/>
            <person name="Jouanno E."/>
            <person name="Wen M."/>
            <person name="Mejri S."/>
            <person name="Dirks R."/>
            <person name="Jansen H."/>
            <person name="Henkel C."/>
            <person name="Chen W.J."/>
            <person name="Zahm M."/>
            <person name="Cabau C."/>
            <person name="Klopp C."/>
            <person name="Thompson A.W."/>
            <person name="Robinson-Rechavi M."/>
            <person name="Braasch I."/>
            <person name="Lecointre G."/>
            <person name="Bobe J."/>
            <person name="Postlethwait J.H."/>
            <person name="Berthelot C."/>
            <person name="Roest Crollius H."/>
            <person name="Guiguen Y."/>
        </authorList>
    </citation>
    <scope>NUCLEOTIDE SEQUENCE</scope>
    <source>
        <strain evidence="2">NC1722</strain>
    </source>
</reference>
<dbReference type="AlphaFoldDB" id="A0AAD7SFI6"/>
<dbReference type="Proteomes" id="UP001221898">
    <property type="component" value="Unassembled WGS sequence"/>
</dbReference>
<feature type="compositionally biased region" description="Basic and acidic residues" evidence="1">
    <location>
        <begin position="224"/>
        <end position="246"/>
    </location>
</feature>
<evidence type="ECO:0000256" key="1">
    <source>
        <dbReference type="SAM" id="MobiDB-lite"/>
    </source>
</evidence>
<feature type="region of interest" description="Disordered" evidence="1">
    <location>
        <begin position="106"/>
        <end position="125"/>
    </location>
</feature>
<evidence type="ECO:0000313" key="2">
    <source>
        <dbReference type="EMBL" id="KAJ8401362.1"/>
    </source>
</evidence>
<name>A0AAD7SFI6_9TELE</name>
<proteinExistence type="predicted"/>